<dbReference type="Proteomes" id="UP000195321">
    <property type="component" value="Unassembled WGS sequence"/>
</dbReference>
<evidence type="ECO:0000313" key="2">
    <source>
        <dbReference type="EMBL" id="OUM50094.1"/>
    </source>
</evidence>
<sequence>MKTVQENFAPWLALPTDMLAEDWEVVE</sequence>
<organism evidence="2 3">
    <name type="scientific">Bacillus pseudomycoides</name>
    <dbReference type="NCBI Taxonomy" id="64104"/>
    <lineage>
        <taxon>Bacteria</taxon>
        <taxon>Bacillati</taxon>
        <taxon>Bacillota</taxon>
        <taxon>Bacilli</taxon>
        <taxon>Bacillales</taxon>
        <taxon>Bacillaceae</taxon>
        <taxon>Bacillus</taxon>
        <taxon>Bacillus cereus group</taxon>
    </lineage>
</organism>
<name>A0A1Y3MJU2_9BACI</name>
<comment type="caution">
    <text evidence="2">The sequence shown here is derived from an EMBL/GenBank/DDBJ whole genome shotgun (WGS) entry which is preliminary data.</text>
</comment>
<reference evidence="2 3" key="1">
    <citation type="submission" date="2017-02" db="EMBL/GenBank/DDBJ databases">
        <title>Bacillus pseudomycoides isolate FSL K6-0042.</title>
        <authorList>
            <person name="Kovac J."/>
        </authorList>
    </citation>
    <scope>NUCLEOTIDE SEQUENCE [LARGE SCALE GENOMIC DNA]</scope>
    <source>
        <strain evidence="2 3">FSL K6-0042</strain>
    </source>
</reference>
<accession>A0A1Y3MJU2</accession>
<evidence type="ECO:0000313" key="3">
    <source>
        <dbReference type="Proteomes" id="UP000195321"/>
    </source>
</evidence>
<dbReference type="AlphaFoldDB" id="A0A1Y3MJU2"/>
<dbReference type="Pfam" id="PF11195">
    <property type="entry name" value="Tad2-like"/>
    <property type="match status" value="1"/>
</dbReference>
<dbReference type="EMBL" id="MWPX01000002">
    <property type="protein sequence ID" value="OUM50094.1"/>
    <property type="molecule type" value="Genomic_DNA"/>
</dbReference>
<dbReference type="InterPro" id="IPR021361">
    <property type="entry name" value="Tad2-like_dom"/>
</dbReference>
<protein>
    <recommendedName>
        <fullName evidence="1">Thoeris anti-defense 2-like domain-containing protein</fullName>
    </recommendedName>
</protein>
<feature type="domain" description="Thoeris anti-defense 2-like" evidence="1">
    <location>
        <begin position="1"/>
        <end position="26"/>
    </location>
</feature>
<gene>
    <name evidence="2" type="ORF">BW425_03110</name>
</gene>
<evidence type="ECO:0000259" key="1">
    <source>
        <dbReference type="Pfam" id="PF11195"/>
    </source>
</evidence>
<proteinExistence type="predicted"/>